<dbReference type="EMBL" id="CAADJE010000025">
    <property type="protein sequence ID" value="VFS79482.1"/>
    <property type="molecule type" value="Genomic_DNA"/>
</dbReference>
<dbReference type="Proteomes" id="UP000345637">
    <property type="component" value="Unassembled WGS sequence"/>
</dbReference>
<proteinExistence type="predicted"/>
<keyword evidence="1" id="KW-1133">Transmembrane helix</keyword>
<name>A0A485C5N1_RAOPL</name>
<dbReference type="InterPro" id="IPR054388">
    <property type="entry name" value="Tle1-like_C"/>
</dbReference>
<feature type="transmembrane region" description="Helical" evidence="1">
    <location>
        <begin position="20"/>
        <end position="44"/>
    </location>
</feature>
<dbReference type="Pfam" id="PF22137">
    <property type="entry name" value="T6SS_Tle1-like_C"/>
    <property type="match status" value="1"/>
</dbReference>
<dbReference type="AlphaFoldDB" id="A0A485C5N1"/>
<reference evidence="3 4" key="1">
    <citation type="submission" date="2019-03" db="EMBL/GenBank/DDBJ databases">
        <authorList>
            <consortium name="Pathogen Informatics"/>
        </authorList>
    </citation>
    <scope>NUCLEOTIDE SEQUENCE [LARGE SCALE GENOMIC DNA]</scope>
    <source>
        <strain evidence="3 4">NCTC12998</strain>
    </source>
</reference>
<evidence type="ECO:0000313" key="4">
    <source>
        <dbReference type="Proteomes" id="UP000345637"/>
    </source>
</evidence>
<accession>A0A485C5N1</accession>
<organism evidence="3 4">
    <name type="scientific">Raoultella planticola</name>
    <name type="common">Klebsiella planticola</name>
    <dbReference type="NCBI Taxonomy" id="575"/>
    <lineage>
        <taxon>Bacteria</taxon>
        <taxon>Pseudomonadati</taxon>
        <taxon>Pseudomonadota</taxon>
        <taxon>Gammaproteobacteria</taxon>
        <taxon>Enterobacterales</taxon>
        <taxon>Enterobacteriaceae</taxon>
        <taxon>Klebsiella/Raoultella group</taxon>
        <taxon>Raoultella</taxon>
    </lineage>
</organism>
<evidence type="ECO:0000256" key="1">
    <source>
        <dbReference type="SAM" id="Phobius"/>
    </source>
</evidence>
<evidence type="ECO:0000313" key="3">
    <source>
        <dbReference type="EMBL" id="VFS79482.1"/>
    </source>
</evidence>
<keyword evidence="1" id="KW-0472">Membrane</keyword>
<protein>
    <recommendedName>
        <fullName evidence="2">T6SS Phospholipase effector Tle1-like C-terminal domain-containing protein</fullName>
    </recommendedName>
</protein>
<feature type="domain" description="T6SS Phospholipase effector Tle1-like C-terminal" evidence="2">
    <location>
        <begin position="1"/>
        <end position="118"/>
    </location>
</feature>
<evidence type="ECO:0000259" key="2">
    <source>
        <dbReference type="Pfam" id="PF22137"/>
    </source>
</evidence>
<gene>
    <name evidence="3" type="ORF">NCTC12998_05353</name>
</gene>
<sequence>MWGGYFRYRMIYFSDKCNKSLSPLVIAGDLIGFATLTTGVVLSFRQKTLTGKLAGLAATGAVRSLQAEVLDRITGEPVPELPGGEQQRAFTREPGVVVAQRKALVAEQQLARAQAAIPASWLEDVLTATA</sequence>
<keyword evidence="1" id="KW-0812">Transmembrane</keyword>